<gene>
    <name evidence="1" type="ORF">MRB53_023258</name>
</gene>
<sequence>MPRRRPSIVVADLEARVFGDRAPRPPSSSGAAPVFSSVPAFTSSAAAGIVRKPAYCVMFLFNKWASFPPCYIPLEPIFQNVPYLVPSFPPYLIPFAPKSPLHPPTNPTDFFEEQRRRSTEWVLGLIVVIGCLLSFFLHIEKHGIQIVKGLFARFEEVV</sequence>
<organism evidence="1 2">
    <name type="scientific">Persea americana</name>
    <name type="common">Avocado</name>
    <dbReference type="NCBI Taxonomy" id="3435"/>
    <lineage>
        <taxon>Eukaryota</taxon>
        <taxon>Viridiplantae</taxon>
        <taxon>Streptophyta</taxon>
        <taxon>Embryophyta</taxon>
        <taxon>Tracheophyta</taxon>
        <taxon>Spermatophyta</taxon>
        <taxon>Magnoliopsida</taxon>
        <taxon>Magnoliidae</taxon>
        <taxon>Laurales</taxon>
        <taxon>Lauraceae</taxon>
        <taxon>Persea</taxon>
    </lineage>
</organism>
<dbReference type="Proteomes" id="UP001234297">
    <property type="component" value="Chromosome 7"/>
</dbReference>
<comment type="caution">
    <text evidence="1">The sequence shown here is derived from an EMBL/GenBank/DDBJ whole genome shotgun (WGS) entry which is preliminary data.</text>
</comment>
<accession>A0ACC2L9A1</accession>
<name>A0ACC2L9A1_PERAE</name>
<protein>
    <submittedName>
        <fullName evidence="1">Uncharacterized protein</fullName>
    </submittedName>
</protein>
<evidence type="ECO:0000313" key="2">
    <source>
        <dbReference type="Proteomes" id="UP001234297"/>
    </source>
</evidence>
<keyword evidence="2" id="KW-1185">Reference proteome</keyword>
<proteinExistence type="predicted"/>
<reference evidence="1 2" key="1">
    <citation type="journal article" date="2022" name="Hortic Res">
        <title>A haplotype resolved chromosomal level avocado genome allows analysis of novel avocado genes.</title>
        <authorList>
            <person name="Nath O."/>
            <person name="Fletcher S.J."/>
            <person name="Hayward A."/>
            <person name="Shaw L.M."/>
            <person name="Masouleh A.K."/>
            <person name="Furtado A."/>
            <person name="Henry R.J."/>
            <person name="Mitter N."/>
        </authorList>
    </citation>
    <scope>NUCLEOTIDE SEQUENCE [LARGE SCALE GENOMIC DNA]</scope>
    <source>
        <strain evidence="2">cv. Hass</strain>
    </source>
</reference>
<evidence type="ECO:0000313" key="1">
    <source>
        <dbReference type="EMBL" id="KAJ8629935.1"/>
    </source>
</evidence>
<dbReference type="EMBL" id="CM056815">
    <property type="protein sequence ID" value="KAJ8629935.1"/>
    <property type="molecule type" value="Genomic_DNA"/>
</dbReference>